<evidence type="ECO:0000256" key="1">
    <source>
        <dbReference type="SAM" id="MobiDB-lite"/>
    </source>
</evidence>
<evidence type="ECO:0000313" key="3">
    <source>
        <dbReference type="Proteomes" id="UP001465668"/>
    </source>
</evidence>
<name>A0ABR2XSW9_9PEZI</name>
<organism evidence="2 3">
    <name type="scientific">Seiridium cardinale</name>
    <dbReference type="NCBI Taxonomy" id="138064"/>
    <lineage>
        <taxon>Eukaryota</taxon>
        <taxon>Fungi</taxon>
        <taxon>Dikarya</taxon>
        <taxon>Ascomycota</taxon>
        <taxon>Pezizomycotina</taxon>
        <taxon>Sordariomycetes</taxon>
        <taxon>Xylariomycetidae</taxon>
        <taxon>Amphisphaeriales</taxon>
        <taxon>Sporocadaceae</taxon>
        <taxon>Seiridium</taxon>
    </lineage>
</organism>
<keyword evidence="3" id="KW-1185">Reference proteome</keyword>
<protein>
    <submittedName>
        <fullName evidence="2">Uncharacterized protein</fullName>
    </submittedName>
</protein>
<accession>A0ABR2XSW9</accession>
<evidence type="ECO:0000313" key="2">
    <source>
        <dbReference type="EMBL" id="KAK9776916.1"/>
    </source>
</evidence>
<proteinExistence type="predicted"/>
<feature type="region of interest" description="Disordered" evidence="1">
    <location>
        <begin position="146"/>
        <end position="165"/>
    </location>
</feature>
<reference evidence="2 3" key="1">
    <citation type="submission" date="2024-02" db="EMBL/GenBank/DDBJ databases">
        <title>First draft genome assembly of two strains of Seiridium cardinale.</title>
        <authorList>
            <person name="Emiliani G."/>
            <person name="Scali E."/>
        </authorList>
    </citation>
    <scope>NUCLEOTIDE SEQUENCE [LARGE SCALE GENOMIC DNA]</scope>
    <source>
        <strain evidence="2 3">BM-138-000479</strain>
    </source>
</reference>
<dbReference type="EMBL" id="JARVKM010000024">
    <property type="protein sequence ID" value="KAK9776916.1"/>
    <property type="molecule type" value="Genomic_DNA"/>
</dbReference>
<dbReference type="Proteomes" id="UP001465668">
    <property type="component" value="Unassembled WGS sequence"/>
</dbReference>
<comment type="caution">
    <text evidence="2">The sequence shown here is derived from an EMBL/GenBank/DDBJ whole genome shotgun (WGS) entry which is preliminary data.</text>
</comment>
<feature type="compositionally biased region" description="Polar residues" evidence="1">
    <location>
        <begin position="155"/>
        <end position="165"/>
    </location>
</feature>
<sequence>MRHWIDYYHPHHLGLNHARPIEGEALGCNRAGPAGTWYCRARPSAASKSPAVLAIRRLQRINTAGLWRPGDIRHRPQVLQCNALHTYKPFTTFLPSVGHGFWRRPLCLSDETRPAMLDWSTSSWIWVVLFNGPHAHGVQAMAAGSPLVQPPASRTRPQLDTTSDYDPSSLLILTAVMTDESPNVSVTQTTYMSCNHNHGGKSTVTKG</sequence>
<gene>
    <name evidence="2" type="ORF">SCAR479_06317</name>
</gene>